<protein>
    <recommendedName>
        <fullName evidence="2">Carbon monoxide dehydrogenase</fullName>
    </recommendedName>
</protein>
<name>A0A7C1IE22_9CREN</name>
<dbReference type="Gene3D" id="3.30.530.20">
    <property type="match status" value="1"/>
</dbReference>
<evidence type="ECO:0000313" key="1">
    <source>
        <dbReference type="EMBL" id="HDS11170.1"/>
    </source>
</evidence>
<reference evidence="1" key="1">
    <citation type="journal article" date="2020" name="mSystems">
        <title>Genome- and Community-Level Interaction Insights into Carbon Utilization and Element Cycling Functions of Hydrothermarchaeota in Hydrothermal Sediment.</title>
        <authorList>
            <person name="Zhou Z."/>
            <person name="Liu Y."/>
            <person name="Xu W."/>
            <person name="Pan J."/>
            <person name="Luo Z.H."/>
            <person name="Li M."/>
        </authorList>
    </citation>
    <scope>NUCLEOTIDE SEQUENCE [LARGE SCALE GENOMIC DNA]</scope>
    <source>
        <strain evidence="1">SpSt-123</strain>
    </source>
</reference>
<proteinExistence type="predicted"/>
<accession>A0A7C1IE22</accession>
<dbReference type="InterPro" id="IPR023393">
    <property type="entry name" value="START-like_dom_sf"/>
</dbReference>
<organism evidence="1">
    <name type="scientific">Fervidicoccus fontis</name>
    <dbReference type="NCBI Taxonomy" id="683846"/>
    <lineage>
        <taxon>Archaea</taxon>
        <taxon>Thermoproteota</taxon>
        <taxon>Thermoprotei</taxon>
        <taxon>Fervidicoccales</taxon>
        <taxon>Fervidicoccaceae</taxon>
        <taxon>Fervidicoccus</taxon>
    </lineage>
</organism>
<sequence>MQYEGEFDLPGKKEEVLKLLLDASRLPQCIPNVVSYKAESMDKASITFRVDVGGAGIEYLSRMTSRLDVTIRREQGDTVVYEGKGKIAGAGYTVVISLSPQEKAGHTSIKWRANVELGKTLALLGSFFDTDKMVEQIAKDTINKLRECVEKSFSISSS</sequence>
<dbReference type="AlphaFoldDB" id="A0A7C1IE22"/>
<dbReference type="SUPFAM" id="SSF55961">
    <property type="entry name" value="Bet v1-like"/>
    <property type="match status" value="1"/>
</dbReference>
<comment type="caution">
    <text evidence="1">The sequence shown here is derived from an EMBL/GenBank/DDBJ whole genome shotgun (WGS) entry which is preliminary data.</text>
</comment>
<dbReference type="InterPro" id="IPR010419">
    <property type="entry name" value="CO_DH_gsu"/>
</dbReference>
<gene>
    <name evidence="1" type="ORF">ENO04_06130</name>
</gene>
<dbReference type="EMBL" id="DSDY01000183">
    <property type="protein sequence ID" value="HDS11170.1"/>
    <property type="molecule type" value="Genomic_DNA"/>
</dbReference>
<evidence type="ECO:0008006" key="2">
    <source>
        <dbReference type="Google" id="ProtNLM"/>
    </source>
</evidence>
<dbReference type="Pfam" id="PF06240">
    <property type="entry name" value="COXG"/>
    <property type="match status" value="1"/>
</dbReference>